<feature type="domain" description="N-acetyltransferase" evidence="2">
    <location>
        <begin position="68"/>
        <end position="235"/>
    </location>
</feature>
<dbReference type="InterPro" id="IPR016181">
    <property type="entry name" value="Acyl_CoA_acyltransferase"/>
</dbReference>
<feature type="region of interest" description="Disordered" evidence="1">
    <location>
        <begin position="1"/>
        <end position="41"/>
    </location>
</feature>
<dbReference type="InterPro" id="IPR036527">
    <property type="entry name" value="SCP2_sterol-bd_dom_sf"/>
</dbReference>
<sequence>MSEQTSKPTDPATASAADATDSTGEKKKDATPEVELLDLPDRSHLPVAADVPLDATSTRALAAAGLQYRVVPDDAEAFAQFCHAMERGFLGERESAESREAWRTGETTTRPIGVYDPAGAHPETPVATVVCWTTDLTVDLDSVLPIWAISGVTVSSTHRRRGVARALLEGELRAAASAGVPVAGLTVSEATIYGRYGFGPAAGEGVHEIQTRRAGWVGPNPVAQGRGRLDQVEREDAMRDIATLHGELVGSQPGDVAGWPTLWRQAAGLHPDQHRKELRAVRYTDAAGRLAGLVTYAIKGNETDYTASELSVRHLAATTPDAYAALWHYVLTHDLIGTVKAWAPLESPLRWLVRDVRAIRVRDSDDHWLRLLDVRRCLEARRYRTALDVEFEVSDPVGIAGGRYRLVADANGAATVERVGSPSGEVSETGALADAGASAAAPDGVAPDGVAPDGVARLGVADLASLWLGSARWSTLRAAGRVAVSEPTAQALDLAFTPSRPAHLTFGY</sequence>
<dbReference type="InterPro" id="IPR051554">
    <property type="entry name" value="Acetyltransferase_Eis"/>
</dbReference>
<dbReference type="AlphaFoldDB" id="A0A5C5BBU2"/>
<evidence type="ECO:0000313" key="3">
    <source>
        <dbReference type="EMBL" id="TNU73961.1"/>
    </source>
</evidence>
<dbReference type="OrthoDB" id="8399956at2"/>
<comment type="caution">
    <text evidence="3">The sequence shown here is derived from an EMBL/GenBank/DDBJ whole genome shotgun (WGS) entry which is preliminary data.</text>
</comment>
<dbReference type="Proteomes" id="UP000313849">
    <property type="component" value="Unassembled WGS sequence"/>
</dbReference>
<dbReference type="Gene3D" id="3.40.630.30">
    <property type="match status" value="2"/>
</dbReference>
<dbReference type="InterPro" id="IPR000182">
    <property type="entry name" value="GNAT_dom"/>
</dbReference>
<organism evidence="3 4">
    <name type="scientific">Miniimonas arenae</name>
    <dbReference type="NCBI Taxonomy" id="676201"/>
    <lineage>
        <taxon>Bacteria</taxon>
        <taxon>Bacillati</taxon>
        <taxon>Actinomycetota</taxon>
        <taxon>Actinomycetes</taxon>
        <taxon>Micrococcales</taxon>
        <taxon>Beutenbergiaceae</taxon>
        <taxon>Miniimonas</taxon>
    </lineage>
</organism>
<dbReference type="Gene3D" id="3.30.1050.10">
    <property type="entry name" value="SCP2 sterol-binding domain"/>
    <property type="match status" value="1"/>
</dbReference>
<dbReference type="Pfam" id="PF13530">
    <property type="entry name" value="SCP2_2"/>
    <property type="match status" value="1"/>
</dbReference>
<keyword evidence="4" id="KW-1185">Reference proteome</keyword>
<dbReference type="SUPFAM" id="SSF55718">
    <property type="entry name" value="SCP-like"/>
    <property type="match status" value="1"/>
</dbReference>
<reference evidence="3 4" key="1">
    <citation type="submission" date="2019-06" db="EMBL/GenBank/DDBJ databases">
        <title>Draft genome sequence of Miniimonas arenae KCTC 19750T isolated from sea sand.</title>
        <authorList>
            <person name="Park S.-J."/>
        </authorList>
    </citation>
    <scope>NUCLEOTIDE SEQUENCE [LARGE SCALE GENOMIC DNA]</scope>
    <source>
        <strain evidence="3 4">KCTC 19750</strain>
    </source>
</reference>
<dbReference type="InterPro" id="IPR041380">
    <property type="entry name" value="Acetyltransf_17"/>
</dbReference>
<proteinExistence type="predicted"/>
<dbReference type="GO" id="GO:0030649">
    <property type="term" value="P:aminoglycoside antibiotic catabolic process"/>
    <property type="evidence" value="ECO:0007669"/>
    <property type="project" value="TreeGrafter"/>
</dbReference>
<gene>
    <name evidence="3" type="ORF">FH969_08545</name>
</gene>
<dbReference type="SUPFAM" id="SSF55729">
    <property type="entry name" value="Acyl-CoA N-acyltransferases (Nat)"/>
    <property type="match status" value="1"/>
</dbReference>
<evidence type="ECO:0000256" key="1">
    <source>
        <dbReference type="SAM" id="MobiDB-lite"/>
    </source>
</evidence>
<dbReference type="GO" id="GO:0034069">
    <property type="term" value="F:aminoglycoside N-acetyltransferase activity"/>
    <property type="evidence" value="ECO:0007669"/>
    <property type="project" value="TreeGrafter"/>
</dbReference>
<dbReference type="PANTHER" id="PTHR37817">
    <property type="entry name" value="N-ACETYLTRANSFERASE EIS"/>
    <property type="match status" value="1"/>
</dbReference>
<dbReference type="InterPro" id="IPR025559">
    <property type="entry name" value="Eis_dom"/>
</dbReference>
<dbReference type="EMBL" id="VENP01000028">
    <property type="protein sequence ID" value="TNU73961.1"/>
    <property type="molecule type" value="Genomic_DNA"/>
</dbReference>
<dbReference type="Pfam" id="PF13527">
    <property type="entry name" value="Acetyltransf_9"/>
    <property type="match status" value="1"/>
</dbReference>
<name>A0A5C5BBU2_9MICO</name>
<dbReference type="PROSITE" id="PS51186">
    <property type="entry name" value="GNAT"/>
    <property type="match status" value="1"/>
</dbReference>
<evidence type="ECO:0000313" key="4">
    <source>
        <dbReference type="Proteomes" id="UP000313849"/>
    </source>
</evidence>
<accession>A0A5C5BBU2</accession>
<dbReference type="Pfam" id="PF17668">
    <property type="entry name" value="Acetyltransf_17"/>
    <property type="match status" value="1"/>
</dbReference>
<keyword evidence="3" id="KW-0808">Transferase</keyword>
<feature type="compositionally biased region" description="Low complexity" evidence="1">
    <location>
        <begin position="1"/>
        <end position="22"/>
    </location>
</feature>
<dbReference type="RefSeq" id="WP_139986948.1">
    <property type="nucleotide sequence ID" value="NZ_VENP01000028.1"/>
</dbReference>
<dbReference type="PANTHER" id="PTHR37817:SF1">
    <property type="entry name" value="N-ACETYLTRANSFERASE EIS"/>
    <property type="match status" value="1"/>
</dbReference>
<feature type="region of interest" description="Disordered" evidence="1">
    <location>
        <begin position="96"/>
        <end position="119"/>
    </location>
</feature>
<protein>
    <submittedName>
        <fullName evidence="3">GNAT family N-acetyltransferase</fullName>
    </submittedName>
</protein>
<evidence type="ECO:0000259" key="2">
    <source>
        <dbReference type="PROSITE" id="PS51186"/>
    </source>
</evidence>